<evidence type="ECO:0000256" key="1">
    <source>
        <dbReference type="SAM" id="MobiDB-lite"/>
    </source>
</evidence>
<protein>
    <submittedName>
        <fullName evidence="2">Uncharacterized protein</fullName>
    </submittedName>
</protein>
<proteinExistence type="predicted"/>
<feature type="compositionally biased region" description="Basic and acidic residues" evidence="1">
    <location>
        <begin position="296"/>
        <end position="315"/>
    </location>
</feature>
<accession>K1QM55</accession>
<dbReference type="InParanoid" id="K1QM55"/>
<dbReference type="AlphaFoldDB" id="K1QM55"/>
<feature type="compositionally biased region" description="Basic and acidic residues" evidence="1">
    <location>
        <begin position="361"/>
        <end position="377"/>
    </location>
</feature>
<feature type="compositionally biased region" description="Basic and acidic residues" evidence="1">
    <location>
        <begin position="37"/>
        <end position="60"/>
    </location>
</feature>
<name>K1QM55_MAGGI</name>
<reference evidence="2" key="1">
    <citation type="journal article" date="2012" name="Nature">
        <title>The oyster genome reveals stress adaptation and complexity of shell formation.</title>
        <authorList>
            <person name="Zhang G."/>
            <person name="Fang X."/>
            <person name="Guo X."/>
            <person name="Li L."/>
            <person name="Luo R."/>
            <person name="Xu F."/>
            <person name="Yang P."/>
            <person name="Zhang L."/>
            <person name="Wang X."/>
            <person name="Qi H."/>
            <person name="Xiong Z."/>
            <person name="Que H."/>
            <person name="Xie Y."/>
            <person name="Holland P.W."/>
            <person name="Paps J."/>
            <person name="Zhu Y."/>
            <person name="Wu F."/>
            <person name="Chen Y."/>
            <person name="Wang J."/>
            <person name="Peng C."/>
            <person name="Meng J."/>
            <person name="Yang L."/>
            <person name="Liu J."/>
            <person name="Wen B."/>
            <person name="Zhang N."/>
            <person name="Huang Z."/>
            <person name="Zhu Q."/>
            <person name="Feng Y."/>
            <person name="Mount A."/>
            <person name="Hedgecock D."/>
            <person name="Xu Z."/>
            <person name="Liu Y."/>
            <person name="Domazet-Loso T."/>
            <person name="Du Y."/>
            <person name="Sun X."/>
            <person name="Zhang S."/>
            <person name="Liu B."/>
            <person name="Cheng P."/>
            <person name="Jiang X."/>
            <person name="Li J."/>
            <person name="Fan D."/>
            <person name="Wang W."/>
            <person name="Fu W."/>
            <person name="Wang T."/>
            <person name="Wang B."/>
            <person name="Zhang J."/>
            <person name="Peng Z."/>
            <person name="Li Y."/>
            <person name="Li N."/>
            <person name="Wang J."/>
            <person name="Chen M."/>
            <person name="He Y."/>
            <person name="Tan F."/>
            <person name="Song X."/>
            <person name="Zheng Q."/>
            <person name="Huang R."/>
            <person name="Yang H."/>
            <person name="Du X."/>
            <person name="Chen L."/>
            <person name="Yang M."/>
            <person name="Gaffney P.M."/>
            <person name="Wang S."/>
            <person name="Luo L."/>
            <person name="She Z."/>
            <person name="Ming Y."/>
            <person name="Huang W."/>
            <person name="Zhang S."/>
            <person name="Huang B."/>
            <person name="Zhang Y."/>
            <person name="Qu T."/>
            <person name="Ni P."/>
            <person name="Miao G."/>
            <person name="Wang J."/>
            <person name="Wang Q."/>
            <person name="Steinberg C.E."/>
            <person name="Wang H."/>
            <person name="Li N."/>
            <person name="Qian L."/>
            <person name="Zhang G."/>
            <person name="Li Y."/>
            <person name="Yang H."/>
            <person name="Liu X."/>
            <person name="Wang J."/>
            <person name="Yin Y."/>
            <person name="Wang J."/>
        </authorList>
    </citation>
    <scope>NUCLEOTIDE SEQUENCE [LARGE SCALE GENOMIC DNA]</scope>
    <source>
        <strain evidence="2">05x7-T-G4-1.051#20</strain>
    </source>
</reference>
<evidence type="ECO:0000313" key="2">
    <source>
        <dbReference type="EMBL" id="EKC22721.1"/>
    </source>
</evidence>
<feature type="region of interest" description="Disordered" evidence="1">
    <location>
        <begin position="1"/>
        <end position="60"/>
    </location>
</feature>
<feature type="compositionally biased region" description="Polar residues" evidence="1">
    <location>
        <begin position="164"/>
        <end position="179"/>
    </location>
</feature>
<feature type="compositionally biased region" description="Basic and acidic residues" evidence="1">
    <location>
        <begin position="7"/>
        <end position="16"/>
    </location>
</feature>
<organism evidence="2">
    <name type="scientific">Magallana gigas</name>
    <name type="common">Pacific oyster</name>
    <name type="synonym">Crassostrea gigas</name>
    <dbReference type="NCBI Taxonomy" id="29159"/>
    <lineage>
        <taxon>Eukaryota</taxon>
        <taxon>Metazoa</taxon>
        <taxon>Spiralia</taxon>
        <taxon>Lophotrochozoa</taxon>
        <taxon>Mollusca</taxon>
        <taxon>Bivalvia</taxon>
        <taxon>Autobranchia</taxon>
        <taxon>Pteriomorphia</taxon>
        <taxon>Ostreida</taxon>
        <taxon>Ostreoidea</taxon>
        <taxon>Ostreidae</taxon>
        <taxon>Magallana</taxon>
    </lineage>
</organism>
<dbReference type="EMBL" id="JH816399">
    <property type="protein sequence ID" value="EKC22721.1"/>
    <property type="molecule type" value="Genomic_DNA"/>
</dbReference>
<feature type="compositionally biased region" description="Low complexity" evidence="1">
    <location>
        <begin position="432"/>
        <end position="449"/>
    </location>
</feature>
<feature type="compositionally biased region" description="Acidic residues" evidence="1">
    <location>
        <begin position="127"/>
        <end position="136"/>
    </location>
</feature>
<feature type="compositionally biased region" description="Polar residues" evidence="1">
    <location>
        <begin position="324"/>
        <end position="337"/>
    </location>
</feature>
<dbReference type="HOGENOM" id="CLU_580386_0_0_1"/>
<feature type="compositionally biased region" description="Low complexity" evidence="1">
    <location>
        <begin position="189"/>
        <end position="200"/>
    </location>
</feature>
<feature type="region of interest" description="Disordered" evidence="1">
    <location>
        <begin position="120"/>
        <end position="449"/>
    </location>
</feature>
<feature type="compositionally biased region" description="Polar residues" evidence="1">
    <location>
        <begin position="420"/>
        <end position="430"/>
    </location>
</feature>
<sequence length="471" mass="52749">MRKKSKRQIENERKEQGFSIYVSGANAGKQRHPSSSRNEERMESPEPETERQRVKTAGDIRQKRVIDHRDLNLLAAEEKRKMEEKNRVKTAPARERRRNWLAGSVNIKTERGERCRLKAPEIVTGNYEDDFEDSEEEDKKDNKLNSVDLYEDSDSEIEIDASKFNKSPVKTTPPKNVSSKPKRAVKSAPPTQQRKTTTSKTKPKPPESDSEDEEENEKLMLSIADIKDEGESVRASPIPEEDIEEDLVPAMDSVCLDSRDKPTNKPPSFKPTDTIVLELEAPPTKAKVQKNLSAARKKDIDEDLTDYKSKRKEQPVSKPKPSPTLESNQKKPSNRPLSASRVRTKTAMDTEEEASAVLEALRAENEQASKLKKEAPRKLPPTPKKRLRPASAGQVPSSPLPSAEVRPSSRSTRKSPHSSVTESNQSSVVGNSVRESSQSSVVGGSVSVQESFLADNRISEVMKKVLLMQPK</sequence>
<gene>
    <name evidence="2" type="ORF">CGI_10001614</name>
</gene>
<feature type="compositionally biased region" description="Acidic residues" evidence="1">
    <location>
        <begin position="149"/>
        <end position="159"/>
    </location>
</feature>